<dbReference type="EMBL" id="UYRV01013579">
    <property type="protein sequence ID" value="VDK59705.1"/>
    <property type="molecule type" value="Genomic_DNA"/>
</dbReference>
<reference evidence="12 13" key="1">
    <citation type="submission" date="2018-11" db="EMBL/GenBank/DDBJ databases">
        <authorList>
            <consortium name="Pathogen Informatics"/>
        </authorList>
    </citation>
    <scope>NUCLEOTIDE SEQUENCE [LARGE SCALE GENOMIC DNA]</scope>
</reference>
<keyword evidence="13" id="KW-1185">Reference proteome</keyword>
<comment type="caution">
    <text evidence="9">Lacks conserved residue(s) required for the propagation of feature annotation.</text>
</comment>
<dbReference type="Pfam" id="PF00521">
    <property type="entry name" value="DNA_topoisoIV"/>
    <property type="match status" value="1"/>
</dbReference>
<evidence type="ECO:0000313" key="13">
    <source>
        <dbReference type="Proteomes" id="UP000271889"/>
    </source>
</evidence>
<evidence type="ECO:0000259" key="11">
    <source>
        <dbReference type="PROSITE" id="PS52040"/>
    </source>
</evidence>
<dbReference type="GO" id="GO:0000819">
    <property type="term" value="P:sister chromatid segregation"/>
    <property type="evidence" value="ECO:0007669"/>
    <property type="project" value="TreeGrafter"/>
</dbReference>
<accession>A0A3P6RZH7</accession>
<evidence type="ECO:0000256" key="6">
    <source>
        <dbReference type="ARBA" id="ARBA00023029"/>
    </source>
</evidence>
<comment type="cofactor">
    <cofactor evidence="2">
        <name>Mg(2+)</name>
        <dbReference type="ChEBI" id="CHEBI:18420"/>
    </cofactor>
</comment>
<evidence type="ECO:0000256" key="2">
    <source>
        <dbReference type="ARBA" id="ARBA00001946"/>
    </source>
</evidence>
<feature type="non-terminal residue" evidence="12">
    <location>
        <position position="240"/>
    </location>
</feature>
<evidence type="ECO:0000256" key="5">
    <source>
        <dbReference type="ARBA" id="ARBA00022840"/>
    </source>
</evidence>
<protein>
    <recommendedName>
        <fullName evidence="3">DNA topoisomerase (ATP-hydrolyzing)</fullName>
        <ecNumber evidence="3">5.6.2.2</ecNumber>
    </recommendedName>
</protein>
<feature type="domain" description="Topo IIA-type catalytic" evidence="11">
    <location>
        <begin position="195"/>
        <end position="240"/>
    </location>
</feature>
<dbReference type="Gene3D" id="3.40.50.670">
    <property type="match status" value="1"/>
</dbReference>
<dbReference type="AlphaFoldDB" id="A0A3P6RZH7"/>
<comment type="catalytic activity">
    <reaction evidence="1">
        <text>ATP-dependent breakage, passage and rejoining of double-stranded DNA.</text>
        <dbReference type="EC" id="5.6.2.2"/>
    </reaction>
</comment>
<dbReference type="InterPro" id="IPR001154">
    <property type="entry name" value="TopoII_euk"/>
</dbReference>
<dbReference type="GO" id="GO:0006265">
    <property type="term" value="P:DNA topological change"/>
    <property type="evidence" value="ECO:0007669"/>
    <property type="project" value="InterPro"/>
</dbReference>
<evidence type="ECO:0000256" key="9">
    <source>
        <dbReference type="PROSITE-ProRule" id="PRU01384"/>
    </source>
</evidence>
<dbReference type="InterPro" id="IPR013758">
    <property type="entry name" value="Topo_IIA_A/C_ab"/>
</dbReference>
<dbReference type="Proteomes" id="UP000271889">
    <property type="component" value="Unassembled WGS sequence"/>
</dbReference>
<evidence type="ECO:0000259" key="10">
    <source>
        <dbReference type="PROSITE" id="PS50880"/>
    </source>
</evidence>
<evidence type="ECO:0000313" key="12">
    <source>
        <dbReference type="EMBL" id="VDK59705.1"/>
    </source>
</evidence>
<dbReference type="PROSITE" id="PS50880">
    <property type="entry name" value="TOPRIM"/>
    <property type="match status" value="1"/>
</dbReference>
<dbReference type="GO" id="GO:0005524">
    <property type="term" value="F:ATP binding"/>
    <property type="evidence" value="ECO:0007669"/>
    <property type="project" value="UniProtKB-KW"/>
</dbReference>
<dbReference type="InterPro" id="IPR002205">
    <property type="entry name" value="Topo_IIA_dom_A"/>
</dbReference>
<dbReference type="InterPro" id="IPR006171">
    <property type="entry name" value="TOPRIM_dom"/>
</dbReference>
<dbReference type="PROSITE" id="PS52040">
    <property type="entry name" value="TOPO_IIA"/>
    <property type="match status" value="1"/>
</dbReference>
<dbReference type="GO" id="GO:0005634">
    <property type="term" value="C:nucleus"/>
    <property type="evidence" value="ECO:0007669"/>
    <property type="project" value="TreeGrafter"/>
</dbReference>
<evidence type="ECO:0000256" key="8">
    <source>
        <dbReference type="ARBA" id="ARBA00023235"/>
    </source>
</evidence>
<dbReference type="InterPro" id="IPR031660">
    <property type="entry name" value="TOPRIM_C"/>
</dbReference>
<organism evidence="12 13">
    <name type="scientific">Cylicostephanus goldi</name>
    <name type="common">Nematode worm</name>
    <dbReference type="NCBI Taxonomy" id="71465"/>
    <lineage>
        <taxon>Eukaryota</taxon>
        <taxon>Metazoa</taxon>
        <taxon>Ecdysozoa</taxon>
        <taxon>Nematoda</taxon>
        <taxon>Chromadorea</taxon>
        <taxon>Rhabditida</taxon>
        <taxon>Rhabditina</taxon>
        <taxon>Rhabditomorpha</taxon>
        <taxon>Strongyloidea</taxon>
        <taxon>Strongylidae</taxon>
        <taxon>Cylicostephanus</taxon>
    </lineage>
</organism>
<dbReference type="PANTHER" id="PTHR10169:SF38">
    <property type="entry name" value="DNA TOPOISOMERASE 2"/>
    <property type="match status" value="1"/>
</dbReference>
<dbReference type="GO" id="GO:0003677">
    <property type="term" value="F:DNA binding"/>
    <property type="evidence" value="ECO:0007669"/>
    <property type="project" value="UniProtKB-UniRule"/>
</dbReference>
<dbReference type="InterPro" id="IPR013760">
    <property type="entry name" value="Topo_IIA-like_dom_sf"/>
</dbReference>
<dbReference type="FunFam" id="3.40.50.670:FF:000001">
    <property type="entry name" value="DNA topoisomerase 2"/>
    <property type="match status" value="2"/>
</dbReference>
<dbReference type="PRINTS" id="PR01158">
    <property type="entry name" value="TOPISMRASEII"/>
</dbReference>
<keyword evidence="4" id="KW-0547">Nucleotide-binding</keyword>
<dbReference type="GO" id="GO:0003918">
    <property type="term" value="F:DNA topoisomerase type II (double strand cut, ATP-hydrolyzing) activity"/>
    <property type="evidence" value="ECO:0007669"/>
    <property type="project" value="UniProtKB-EC"/>
</dbReference>
<feature type="domain" description="Toprim" evidence="10">
    <location>
        <begin position="1"/>
        <end position="63"/>
    </location>
</feature>
<keyword evidence="6" id="KW-0799">Topoisomerase</keyword>
<dbReference type="PANTHER" id="PTHR10169">
    <property type="entry name" value="DNA TOPOISOMERASE/GYRASE"/>
    <property type="match status" value="1"/>
</dbReference>
<dbReference type="InterPro" id="IPR050634">
    <property type="entry name" value="DNA_Topoisomerase_II"/>
</dbReference>
<dbReference type="OrthoDB" id="276498at2759"/>
<dbReference type="Gene3D" id="3.90.199.10">
    <property type="entry name" value="Topoisomerase II, domain 5"/>
    <property type="match status" value="1"/>
</dbReference>
<dbReference type="InterPro" id="IPR013759">
    <property type="entry name" value="Topo_IIA_B_C"/>
</dbReference>
<evidence type="ECO:0000256" key="4">
    <source>
        <dbReference type="ARBA" id="ARBA00022741"/>
    </source>
</evidence>
<dbReference type="Pfam" id="PF16898">
    <property type="entry name" value="TOPRIM_C"/>
    <property type="match status" value="1"/>
</dbReference>
<dbReference type="PRINTS" id="PR00418">
    <property type="entry name" value="TPI2FAMILY"/>
</dbReference>
<dbReference type="EC" id="5.6.2.2" evidence="3"/>
<evidence type="ECO:0000256" key="1">
    <source>
        <dbReference type="ARBA" id="ARBA00000185"/>
    </source>
</evidence>
<name>A0A3P6RZH7_CYLGO</name>
<gene>
    <name evidence="12" type="ORF">CGOC_LOCUS4759</name>
</gene>
<proteinExistence type="predicted"/>
<evidence type="ECO:0000256" key="7">
    <source>
        <dbReference type="ARBA" id="ARBA00023125"/>
    </source>
</evidence>
<dbReference type="GO" id="GO:0000712">
    <property type="term" value="P:resolution of meiotic recombination intermediates"/>
    <property type="evidence" value="ECO:0007669"/>
    <property type="project" value="TreeGrafter"/>
</dbReference>
<sequence>MMRILGLKYGEDYSIAENRAKLRYGGIIILTDQDEDGSHIKGLIINFLYTFWPQLLQSGFVQSFMTPLLKARNGSETINFYSMDEYKAWRANTSNADKYTIKYYKGLGTSTSKEAREYFSNFEKHLVSFRYEDEEDGESLRMVFDKRRADDRKEWINKMLQTDFVDHTVVNETSYREFVDNELFRYSLLDLKRSIPSVVDGLKPSQRKVLHTLLRRSSNKEIKVNQLAAAVALNEAYHHG</sequence>
<keyword evidence="5" id="KW-0067">ATP-binding</keyword>
<keyword evidence="7 9" id="KW-0238">DNA-binding</keyword>
<dbReference type="SUPFAM" id="SSF56719">
    <property type="entry name" value="Type II DNA topoisomerase"/>
    <property type="match status" value="1"/>
</dbReference>
<keyword evidence="8" id="KW-0413">Isomerase</keyword>
<evidence type="ECO:0000256" key="3">
    <source>
        <dbReference type="ARBA" id="ARBA00012895"/>
    </source>
</evidence>